<dbReference type="Proteomes" id="UP000265882">
    <property type="component" value="Unassembled WGS sequence"/>
</dbReference>
<feature type="DNA-binding region" description="H-T-H motif" evidence="13">
    <location>
        <begin position="28"/>
        <end position="48"/>
    </location>
</feature>
<dbReference type="InterPro" id="IPR036390">
    <property type="entry name" value="WH_DNA-bd_sf"/>
</dbReference>
<sequence>MAALTRRQKEVFDYIALFVSQNGYSPSLEEIGAALGMSSVATVHKHVAQLRRKGLIRHESNKKRSLEVESEDFSGGVVELPLLGFIAAGAPIEAVENRESIAVPSELVPKTPLRKFVLRVKGSSMIDDHIMDGDFVIVVEGQSPNNGQTVVALLDGENATLKKYYREKDAIRLQPANESMQPIIVKNRDVRVQGIVVGLMRRY</sequence>
<dbReference type="PRINTS" id="PR00726">
    <property type="entry name" value="LEXASERPTASE"/>
</dbReference>
<evidence type="ECO:0000256" key="8">
    <source>
        <dbReference type="ARBA" id="ARBA00023015"/>
    </source>
</evidence>
<dbReference type="InterPro" id="IPR015927">
    <property type="entry name" value="Peptidase_S24_S26A/B/C"/>
</dbReference>
<evidence type="ECO:0000313" key="18">
    <source>
        <dbReference type="Proteomes" id="UP000265882"/>
    </source>
</evidence>
<keyword evidence="8 13" id="KW-0805">Transcription regulation</keyword>
<dbReference type="Pfam" id="PF00717">
    <property type="entry name" value="Peptidase_S24"/>
    <property type="match status" value="1"/>
</dbReference>
<evidence type="ECO:0000256" key="12">
    <source>
        <dbReference type="ARBA" id="ARBA00023236"/>
    </source>
</evidence>
<feature type="domain" description="Peptidase S24/S26A/S26B/S26C" evidence="15">
    <location>
        <begin position="81"/>
        <end position="197"/>
    </location>
</feature>
<name>A0A3A4NJ54_ABYX5</name>
<keyword evidence="7 13" id="KW-0068">Autocatalytic cleavage</keyword>
<keyword evidence="3 13" id="KW-0678">Repressor</keyword>
<keyword evidence="6 13" id="KW-0378">Hydrolase</keyword>
<keyword evidence="11 13" id="KW-0234">DNA repair</keyword>
<evidence type="ECO:0000256" key="5">
    <source>
        <dbReference type="ARBA" id="ARBA00022763"/>
    </source>
</evidence>
<evidence type="ECO:0000256" key="11">
    <source>
        <dbReference type="ARBA" id="ARBA00023204"/>
    </source>
</evidence>
<evidence type="ECO:0000256" key="13">
    <source>
        <dbReference type="HAMAP-Rule" id="MF_00015"/>
    </source>
</evidence>
<comment type="similarity">
    <text evidence="1 13 14">Belongs to the peptidase S24 family.</text>
</comment>
<keyword evidence="9 13" id="KW-0238">DNA-binding</keyword>
<dbReference type="InterPro" id="IPR039418">
    <property type="entry name" value="LexA-like"/>
</dbReference>
<dbReference type="PANTHER" id="PTHR33516:SF2">
    <property type="entry name" value="LEXA REPRESSOR-RELATED"/>
    <property type="match status" value="1"/>
</dbReference>
<dbReference type="EMBL" id="QZKU01000142">
    <property type="protein sequence ID" value="RJP14841.1"/>
    <property type="molecule type" value="Genomic_DNA"/>
</dbReference>
<evidence type="ECO:0000256" key="6">
    <source>
        <dbReference type="ARBA" id="ARBA00022801"/>
    </source>
</evidence>
<dbReference type="CDD" id="cd06529">
    <property type="entry name" value="S24_LexA-like"/>
    <property type="match status" value="1"/>
</dbReference>
<evidence type="ECO:0000256" key="4">
    <source>
        <dbReference type="ARBA" id="ARBA00022705"/>
    </source>
</evidence>
<accession>A0A3A4NJ54</accession>
<dbReference type="GO" id="GO:0009432">
    <property type="term" value="P:SOS response"/>
    <property type="evidence" value="ECO:0007669"/>
    <property type="project" value="UniProtKB-UniRule"/>
</dbReference>
<comment type="function">
    <text evidence="13">Represses a number of genes involved in the response to DNA damage (SOS response), including recA and lexA. In the presence of single-stranded DNA, RecA interacts with LexA causing an autocatalytic cleavage which disrupts the DNA-binding part of LexA, leading to derepression of the SOS regulon and eventually DNA repair.</text>
</comment>
<dbReference type="InterPro" id="IPR036286">
    <property type="entry name" value="LexA/Signal_pep-like_sf"/>
</dbReference>
<dbReference type="EC" id="3.4.21.88" evidence="13"/>
<comment type="subunit">
    <text evidence="2 13">Homodimer.</text>
</comment>
<keyword evidence="4 13" id="KW-0235">DNA replication</keyword>
<dbReference type="GO" id="GO:0003677">
    <property type="term" value="F:DNA binding"/>
    <property type="evidence" value="ECO:0007669"/>
    <property type="project" value="UniProtKB-UniRule"/>
</dbReference>
<dbReference type="GO" id="GO:0006260">
    <property type="term" value="P:DNA replication"/>
    <property type="evidence" value="ECO:0007669"/>
    <property type="project" value="UniProtKB-UniRule"/>
</dbReference>
<reference evidence="17 18" key="1">
    <citation type="journal article" date="2017" name="ISME J.">
        <title>Energy and carbon metabolisms in a deep terrestrial subsurface fluid microbial community.</title>
        <authorList>
            <person name="Momper L."/>
            <person name="Jungbluth S.P."/>
            <person name="Lee M.D."/>
            <person name="Amend J.P."/>
        </authorList>
    </citation>
    <scope>NUCLEOTIDE SEQUENCE [LARGE SCALE GENOMIC DNA]</scope>
    <source>
        <strain evidence="17">SURF_5</strain>
    </source>
</reference>
<dbReference type="FunFam" id="1.10.10.10:FF:000009">
    <property type="entry name" value="LexA repressor"/>
    <property type="match status" value="1"/>
</dbReference>
<dbReference type="NCBIfam" id="TIGR00498">
    <property type="entry name" value="lexA"/>
    <property type="match status" value="1"/>
</dbReference>
<comment type="caution">
    <text evidence="17">The sequence shown here is derived from an EMBL/GenBank/DDBJ whole genome shotgun (WGS) entry which is preliminary data.</text>
</comment>
<dbReference type="InterPro" id="IPR006199">
    <property type="entry name" value="LexA_DNA-bd_dom"/>
</dbReference>
<proteinExistence type="inferred from homology"/>
<dbReference type="InterPro" id="IPR050077">
    <property type="entry name" value="LexA_repressor"/>
</dbReference>
<evidence type="ECO:0000256" key="9">
    <source>
        <dbReference type="ARBA" id="ARBA00023125"/>
    </source>
</evidence>
<protein>
    <recommendedName>
        <fullName evidence="13">LexA repressor</fullName>
        <ecNumber evidence="13">3.4.21.88</ecNumber>
    </recommendedName>
</protein>
<evidence type="ECO:0000256" key="2">
    <source>
        <dbReference type="ARBA" id="ARBA00011738"/>
    </source>
</evidence>
<dbReference type="GO" id="GO:0004252">
    <property type="term" value="F:serine-type endopeptidase activity"/>
    <property type="evidence" value="ECO:0007669"/>
    <property type="project" value="UniProtKB-UniRule"/>
</dbReference>
<dbReference type="Gene3D" id="1.10.10.10">
    <property type="entry name" value="Winged helix-like DNA-binding domain superfamily/Winged helix DNA-binding domain"/>
    <property type="match status" value="1"/>
</dbReference>
<evidence type="ECO:0000256" key="1">
    <source>
        <dbReference type="ARBA" id="ARBA00007484"/>
    </source>
</evidence>
<feature type="active site" description="For autocatalytic cleavage activity" evidence="13">
    <location>
        <position position="124"/>
    </location>
</feature>
<evidence type="ECO:0000256" key="10">
    <source>
        <dbReference type="ARBA" id="ARBA00023163"/>
    </source>
</evidence>
<feature type="domain" description="LexA repressor DNA-binding" evidence="16">
    <location>
        <begin position="1"/>
        <end position="64"/>
    </location>
</feature>
<feature type="active site" description="For autocatalytic cleavage activity" evidence="13">
    <location>
        <position position="162"/>
    </location>
</feature>
<comment type="catalytic activity">
    <reaction evidence="13">
        <text>Hydrolysis of Ala-|-Gly bond in repressor LexA.</text>
        <dbReference type="EC" id="3.4.21.88"/>
    </reaction>
</comment>
<evidence type="ECO:0000256" key="3">
    <source>
        <dbReference type="ARBA" id="ARBA00022491"/>
    </source>
</evidence>
<dbReference type="InterPro" id="IPR006200">
    <property type="entry name" value="LexA"/>
</dbReference>
<dbReference type="InterPro" id="IPR036388">
    <property type="entry name" value="WH-like_DNA-bd_sf"/>
</dbReference>
<dbReference type="SUPFAM" id="SSF46785">
    <property type="entry name" value="Winged helix' DNA-binding domain"/>
    <property type="match status" value="1"/>
</dbReference>
<dbReference type="Pfam" id="PF01726">
    <property type="entry name" value="LexA_DNA_bind"/>
    <property type="match status" value="1"/>
</dbReference>
<dbReference type="AlphaFoldDB" id="A0A3A4NJ54"/>
<dbReference type="SUPFAM" id="SSF51306">
    <property type="entry name" value="LexA/Signal peptidase"/>
    <property type="match status" value="1"/>
</dbReference>
<keyword evidence="12 13" id="KW-0742">SOS response</keyword>
<evidence type="ECO:0000259" key="16">
    <source>
        <dbReference type="Pfam" id="PF01726"/>
    </source>
</evidence>
<evidence type="ECO:0000256" key="7">
    <source>
        <dbReference type="ARBA" id="ARBA00022813"/>
    </source>
</evidence>
<dbReference type="GO" id="GO:0006281">
    <property type="term" value="P:DNA repair"/>
    <property type="evidence" value="ECO:0007669"/>
    <property type="project" value="UniProtKB-UniRule"/>
</dbReference>
<dbReference type="Gene3D" id="2.10.109.10">
    <property type="entry name" value="Umud Fragment, subunit A"/>
    <property type="match status" value="1"/>
</dbReference>
<organism evidence="17 18">
    <name type="scientific">Abyssobacteria bacterium (strain SURF_5)</name>
    <dbReference type="NCBI Taxonomy" id="2093360"/>
    <lineage>
        <taxon>Bacteria</taxon>
        <taxon>Pseudomonadati</taxon>
        <taxon>Candidatus Hydrogenedentota</taxon>
        <taxon>Candidatus Abyssobacteria</taxon>
    </lineage>
</organism>
<dbReference type="GO" id="GO:0006508">
    <property type="term" value="P:proteolysis"/>
    <property type="evidence" value="ECO:0007669"/>
    <property type="project" value="InterPro"/>
</dbReference>
<gene>
    <name evidence="13 17" type="primary">lexA</name>
    <name evidence="17" type="ORF">C4520_21090</name>
</gene>
<evidence type="ECO:0000256" key="14">
    <source>
        <dbReference type="RuleBase" id="RU003991"/>
    </source>
</evidence>
<keyword evidence="5 13" id="KW-0227">DNA damage</keyword>
<dbReference type="FunFam" id="2.10.109.10:FF:000001">
    <property type="entry name" value="LexA repressor"/>
    <property type="match status" value="1"/>
</dbReference>
<dbReference type="PANTHER" id="PTHR33516">
    <property type="entry name" value="LEXA REPRESSOR"/>
    <property type="match status" value="1"/>
</dbReference>
<dbReference type="GO" id="GO:0045892">
    <property type="term" value="P:negative regulation of DNA-templated transcription"/>
    <property type="evidence" value="ECO:0007669"/>
    <property type="project" value="UniProtKB-UniRule"/>
</dbReference>
<evidence type="ECO:0000313" key="17">
    <source>
        <dbReference type="EMBL" id="RJP14841.1"/>
    </source>
</evidence>
<dbReference type="InterPro" id="IPR006197">
    <property type="entry name" value="Peptidase_S24_LexA"/>
</dbReference>
<keyword evidence="10 13" id="KW-0804">Transcription</keyword>
<dbReference type="HAMAP" id="MF_00015">
    <property type="entry name" value="LexA"/>
    <property type="match status" value="1"/>
</dbReference>
<feature type="site" description="Cleavage; by autolysis" evidence="13">
    <location>
        <begin position="88"/>
        <end position="89"/>
    </location>
</feature>
<evidence type="ECO:0000259" key="15">
    <source>
        <dbReference type="Pfam" id="PF00717"/>
    </source>
</evidence>